<keyword evidence="12 17" id="KW-0395">Inflammatory response</keyword>
<dbReference type="GO" id="GO:0005634">
    <property type="term" value="C:nucleus"/>
    <property type="evidence" value="ECO:0007669"/>
    <property type="project" value="UniProtKB-SubCell"/>
</dbReference>
<dbReference type="GO" id="GO:0005829">
    <property type="term" value="C:cytosol"/>
    <property type="evidence" value="ECO:0007669"/>
    <property type="project" value="UniProtKB-UniRule"/>
</dbReference>
<dbReference type="Proteomes" id="UP000700334">
    <property type="component" value="Unassembled WGS sequence"/>
</dbReference>
<evidence type="ECO:0000256" key="15">
    <source>
        <dbReference type="ARBA" id="ARBA00034090"/>
    </source>
</evidence>
<comment type="subcellular location">
    <subcellularLocation>
        <location evidence="2">Cytoplasm</location>
    </subcellularLocation>
    <subcellularLocation>
        <location evidence="1">Nucleus</location>
    </subcellularLocation>
    <subcellularLocation>
        <location evidence="3 17">Secreted</location>
    </subcellularLocation>
</comment>
<comment type="subunit">
    <text evidence="16">Monomer. Interacts with TMED10; the interaction mediates the translocation from the cytoplasm into the ERGIC (endoplasmic reticulum-Golgi intermediate compartment) and thereby secretion. Interacts with IL1R1. Interacts with S100A13; this interaction is the first step in the export of IL1A, followed by direct translocation of this complex across the plasma membrane.</text>
</comment>
<evidence type="ECO:0000259" key="18">
    <source>
        <dbReference type="Pfam" id="PF02394"/>
    </source>
</evidence>
<dbReference type="GO" id="GO:0005125">
    <property type="term" value="F:cytokine activity"/>
    <property type="evidence" value="ECO:0007669"/>
    <property type="project" value="UniProtKB-UniRule"/>
</dbReference>
<dbReference type="GO" id="GO:0019221">
    <property type="term" value="P:cytokine-mediated signaling pathway"/>
    <property type="evidence" value="ECO:0007669"/>
    <property type="project" value="TreeGrafter"/>
</dbReference>
<evidence type="ECO:0000256" key="14">
    <source>
        <dbReference type="ARBA" id="ARBA00023246"/>
    </source>
</evidence>
<evidence type="ECO:0000256" key="13">
    <source>
        <dbReference type="ARBA" id="ARBA00023242"/>
    </source>
</evidence>
<dbReference type="OrthoDB" id="9451248at2759"/>
<keyword evidence="9 17" id="KW-0666">Pyrogen</keyword>
<name>A0A8J5ZYR8_GALPY</name>
<dbReference type="SMART" id="SM00125">
    <property type="entry name" value="IL1"/>
    <property type="match status" value="1"/>
</dbReference>
<dbReference type="GO" id="GO:0010628">
    <property type="term" value="P:positive regulation of gene expression"/>
    <property type="evidence" value="ECO:0007669"/>
    <property type="project" value="TreeGrafter"/>
</dbReference>
<proteinExistence type="inferred from homology"/>
<dbReference type="PROSITE" id="PS00253">
    <property type="entry name" value="INTERLEUKIN_1"/>
    <property type="match status" value="1"/>
</dbReference>
<evidence type="ECO:0000313" key="20">
    <source>
        <dbReference type="Proteomes" id="UP000700334"/>
    </source>
</evidence>
<dbReference type="Pfam" id="PF02394">
    <property type="entry name" value="IL1_propep"/>
    <property type="match status" value="1"/>
</dbReference>
<dbReference type="GO" id="GO:0005149">
    <property type="term" value="F:interleukin-1 receptor binding"/>
    <property type="evidence" value="ECO:0007669"/>
    <property type="project" value="UniProtKB-UniRule"/>
</dbReference>
<evidence type="ECO:0000256" key="17">
    <source>
        <dbReference type="RuleBase" id="RU003753"/>
    </source>
</evidence>
<evidence type="ECO:0000256" key="9">
    <source>
        <dbReference type="ARBA" id="ARBA00022620"/>
    </source>
</evidence>
<keyword evidence="13" id="KW-0539">Nucleus</keyword>
<evidence type="ECO:0000256" key="12">
    <source>
        <dbReference type="ARBA" id="ARBA00023198"/>
    </source>
</evidence>
<dbReference type="InterPro" id="IPR020877">
    <property type="entry name" value="IL-1_CS"/>
</dbReference>
<dbReference type="Gene3D" id="2.80.10.50">
    <property type="match status" value="1"/>
</dbReference>
<evidence type="ECO:0000256" key="10">
    <source>
        <dbReference type="ARBA" id="ARBA00022990"/>
    </source>
</evidence>
<organism evidence="19 20">
    <name type="scientific">Galemys pyrenaicus</name>
    <name type="common">Iberian desman</name>
    <name type="synonym">Pyrenean desman</name>
    <dbReference type="NCBI Taxonomy" id="202257"/>
    <lineage>
        <taxon>Eukaryota</taxon>
        <taxon>Metazoa</taxon>
        <taxon>Chordata</taxon>
        <taxon>Craniata</taxon>
        <taxon>Vertebrata</taxon>
        <taxon>Euteleostomi</taxon>
        <taxon>Mammalia</taxon>
        <taxon>Eutheria</taxon>
        <taxon>Laurasiatheria</taxon>
        <taxon>Eulipotyphla</taxon>
        <taxon>Talpidae</taxon>
        <taxon>Galemys</taxon>
    </lineage>
</organism>
<dbReference type="PRINTS" id="PR00264">
    <property type="entry name" value="INTERLEUKIN1"/>
</dbReference>
<dbReference type="GO" id="GO:0071222">
    <property type="term" value="P:cellular response to lipopolysaccharide"/>
    <property type="evidence" value="ECO:0007669"/>
    <property type="project" value="TreeGrafter"/>
</dbReference>
<gene>
    <name evidence="19" type="ORF">J0S82_003049</name>
</gene>
<evidence type="ECO:0000256" key="8">
    <source>
        <dbReference type="ARBA" id="ARBA00022553"/>
    </source>
</evidence>
<keyword evidence="11" id="KW-0325">Glycoprotein</keyword>
<dbReference type="InterPro" id="IPR008996">
    <property type="entry name" value="IL1/FGF"/>
</dbReference>
<keyword evidence="5" id="KW-0963">Cytoplasm</keyword>
<keyword evidence="6 17" id="KW-0202">Cytokine</keyword>
<comment type="similarity">
    <text evidence="4 17">Belongs to the IL-1 family.</text>
</comment>
<protein>
    <recommendedName>
        <fullName evidence="17">Interleukin-1</fullName>
    </recommendedName>
</protein>
<dbReference type="InterPro" id="IPR000975">
    <property type="entry name" value="IL-1_fam"/>
</dbReference>
<keyword evidence="10" id="KW-0007">Acetylation</keyword>
<dbReference type="InterPro" id="IPR003295">
    <property type="entry name" value="IL-1_alpha"/>
</dbReference>
<evidence type="ECO:0000256" key="11">
    <source>
        <dbReference type="ARBA" id="ARBA00023180"/>
    </source>
</evidence>
<dbReference type="PRINTS" id="PR01358">
    <property type="entry name" value="INTRLEUKIN1A"/>
</dbReference>
<evidence type="ECO:0000256" key="3">
    <source>
        <dbReference type="ARBA" id="ARBA00004613"/>
    </source>
</evidence>
<dbReference type="PRINTS" id="PR01357">
    <property type="entry name" value="INTRLEUKN1AB"/>
</dbReference>
<evidence type="ECO:0000256" key="1">
    <source>
        <dbReference type="ARBA" id="ARBA00004123"/>
    </source>
</evidence>
<dbReference type="EMBL" id="JAGFMF010011928">
    <property type="protein sequence ID" value="KAG8509672.1"/>
    <property type="molecule type" value="Genomic_DNA"/>
</dbReference>
<feature type="domain" description="Interleukin-1 propeptide" evidence="18">
    <location>
        <begin position="1"/>
        <end position="108"/>
    </location>
</feature>
<dbReference type="PANTHER" id="PTHR10078:SF33">
    <property type="entry name" value="INTERLEUKIN-1 ALPHA"/>
    <property type="match status" value="1"/>
</dbReference>
<dbReference type="GO" id="GO:0033092">
    <property type="term" value="P:positive regulation of immature T cell proliferation in thymus"/>
    <property type="evidence" value="ECO:0007669"/>
    <property type="project" value="TreeGrafter"/>
</dbReference>
<evidence type="ECO:0000256" key="4">
    <source>
        <dbReference type="ARBA" id="ARBA00010448"/>
    </source>
</evidence>
<evidence type="ECO:0000256" key="7">
    <source>
        <dbReference type="ARBA" id="ARBA00022525"/>
    </source>
</evidence>
<comment type="function">
    <text evidence="15">Cytokine constitutively present intracellularly in nearly all resting non-hematopoietic cells that plays an important role in inflammation and bridges the innate and adaptive immune systems. After binding to its receptor IL1R1 together with its accessory protein IL1RAP, forms the high affinity interleukin-1 receptor complex. Signaling involves the recruitment of adapter molecules such as MYD88, IRAK1 or IRAK4. In turn, mediates the activation of NF-kappa-B and the three MAPK pathways p38, p42/p44 and JNK pathways. Within the cell, acts as an alarmin and cell death results in its liberation in the extracellular space after disruption of the cell membrane to induce inflammation and alert the host to injury or damage. In addition to its role as a danger signal, which occurs when the cytokine is passively released by cell necrosis, directly senses DNA damage and acts as signal for genotoxic stress without loss of cell integrity.</text>
</comment>
<keyword evidence="7 17" id="KW-0964">Secreted</keyword>
<dbReference type="GO" id="GO:0005615">
    <property type="term" value="C:extracellular space"/>
    <property type="evidence" value="ECO:0007669"/>
    <property type="project" value="UniProtKB-KW"/>
</dbReference>
<evidence type="ECO:0000256" key="6">
    <source>
        <dbReference type="ARBA" id="ARBA00022514"/>
    </source>
</evidence>
<dbReference type="GO" id="GO:0001660">
    <property type="term" value="P:fever generation"/>
    <property type="evidence" value="ECO:0007669"/>
    <property type="project" value="UniProtKB-UniRule"/>
</dbReference>
<dbReference type="GO" id="GO:0006955">
    <property type="term" value="P:immune response"/>
    <property type="evidence" value="ECO:0007669"/>
    <property type="project" value="InterPro"/>
</dbReference>
<sequence>MAKVPDLFEDLKNCYSENEDYSPETDQLSLNQKSFYDAKYDALHEVCSDEFISLSTSETSNTSKLAFKKDVVVFTTKGKILKKRRLSLNQFITDGDLEAITNNTEEIIQPRSVSYNFQNNMAYRYRRTIKQEFILNNVLNESVTLVTPGQEHLKTCALQKMEDAVKFDMDAYVSNEDPENPVALRISGTRLFVSAQSEGEPILLKEISRTTKTISDTKLLFLWDMYGTKSYFKSVANPNLFLATKQGDLVHMAHGEPSGIDFLIIETQS</sequence>
<dbReference type="PANTHER" id="PTHR10078">
    <property type="entry name" value="INTERLEUKIN-1 FAMILY MEMBER"/>
    <property type="match status" value="1"/>
</dbReference>
<dbReference type="InterPro" id="IPR003502">
    <property type="entry name" value="IL-1_propep"/>
</dbReference>
<keyword evidence="14 17" id="KW-0497">Mitogen</keyword>
<reference evidence="19" key="1">
    <citation type="journal article" date="2021" name="Evol. Appl.">
        <title>The genome of the Pyrenean desman and the effects of bottlenecks and inbreeding on the genomic landscape of an endangered species.</title>
        <authorList>
            <person name="Escoda L."/>
            <person name="Castresana J."/>
        </authorList>
    </citation>
    <scope>NUCLEOTIDE SEQUENCE</scope>
    <source>
        <strain evidence="19">IBE-C5619</strain>
    </source>
</reference>
<comment type="caution">
    <text evidence="19">The sequence shown here is derived from an EMBL/GenBank/DDBJ whole genome shotgun (WGS) entry which is preliminary data.</text>
</comment>
<accession>A0A8J5ZYR8</accession>
<dbReference type="Pfam" id="PF00340">
    <property type="entry name" value="IL1"/>
    <property type="match status" value="1"/>
</dbReference>
<evidence type="ECO:0000256" key="16">
    <source>
        <dbReference type="ARBA" id="ARBA00034134"/>
    </source>
</evidence>
<keyword evidence="20" id="KW-1185">Reference proteome</keyword>
<dbReference type="GO" id="GO:0051781">
    <property type="term" value="P:positive regulation of cell division"/>
    <property type="evidence" value="ECO:0007669"/>
    <property type="project" value="UniProtKB-KW"/>
</dbReference>
<evidence type="ECO:0000256" key="5">
    <source>
        <dbReference type="ARBA" id="ARBA00022490"/>
    </source>
</evidence>
<keyword evidence="8" id="KW-0597">Phosphoprotein</keyword>
<evidence type="ECO:0000256" key="2">
    <source>
        <dbReference type="ARBA" id="ARBA00004496"/>
    </source>
</evidence>
<dbReference type="SUPFAM" id="SSF50353">
    <property type="entry name" value="Cytokine"/>
    <property type="match status" value="1"/>
</dbReference>
<dbReference type="AlphaFoldDB" id="A0A8J5ZYR8"/>
<evidence type="ECO:0000313" key="19">
    <source>
        <dbReference type="EMBL" id="KAG8509672.1"/>
    </source>
</evidence>